<evidence type="ECO:0000313" key="3">
    <source>
        <dbReference type="Proteomes" id="UP001139157"/>
    </source>
</evidence>
<name>A0A9X2J3F2_9NOCA</name>
<dbReference type="AlphaFoldDB" id="A0A9X2J3F2"/>
<keyword evidence="3" id="KW-1185">Reference proteome</keyword>
<organism evidence="2 3">
    <name type="scientific">Nocardia pulmonis</name>
    <dbReference type="NCBI Taxonomy" id="2951408"/>
    <lineage>
        <taxon>Bacteria</taxon>
        <taxon>Bacillati</taxon>
        <taxon>Actinomycetota</taxon>
        <taxon>Actinomycetes</taxon>
        <taxon>Mycobacteriales</taxon>
        <taxon>Nocardiaceae</taxon>
        <taxon>Nocardia</taxon>
    </lineage>
</organism>
<gene>
    <name evidence="2" type="ORF">NDR86_36725</name>
</gene>
<feature type="region of interest" description="Disordered" evidence="1">
    <location>
        <begin position="106"/>
        <end position="145"/>
    </location>
</feature>
<evidence type="ECO:0000256" key="1">
    <source>
        <dbReference type="SAM" id="MobiDB-lite"/>
    </source>
</evidence>
<proteinExistence type="predicted"/>
<feature type="compositionally biased region" description="Low complexity" evidence="1">
    <location>
        <begin position="120"/>
        <end position="134"/>
    </location>
</feature>
<sequence>MTVRMVVDASVSWAEGEPVELLATPRPESGTLSTVFEISDEAELAGTLQRARDWCQAEVRRQNRRRRYPHRAEISVTKHDVFGWRDRVLCQSGQVRNTRTADGDWVGSIRWSEPTDHTGRPLGEPRPAAPPERATGLGLPEGWEARGLDGPRPEAYYRRRLVLSGESEVFAPDVVASFCCPAGDRETIKWGVYIPNRGGQIAYGTAESPVEAAEKTLELIDRFERLYLETGNLGTAVQAFRAESQQRSPARASRKSR</sequence>
<reference evidence="2" key="1">
    <citation type="submission" date="2022-06" db="EMBL/GenBank/DDBJ databases">
        <title>Novel species in genus nocardia.</title>
        <authorList>
            <person name="Li F."/>
        </authorList>
    </citation>
    <scope>NUCLEOTIDE SEQUENCE</scope>
    <source>
        <strain evidence="2">CDC141</strain>
    </source>
</reference>
<dbReference type="Proteomes" id="UP001139157">
    <property type="component" value="Unassembled WGS sequence"/>
</dbReference>
<dbReference type="EMBL" id="JAMRXG010000035">
    <property type="protein sequence ID" value="MCM6779036.1"/>
    <property type="molecule type" value="Genomic_DNA"/>
</dbReference>
<protein>
    <submittedName>
        <fullName evidence="2">Uncharacterized protein</fullName>
    </submittedName>
</protein>
<accession>A0A9X2J3F2</accession>
<dbReference type="RefSeq" id="WP_251918860.1">
    <property type="nucleotide sequence ID" value="NZ_JAMRXG010000035.1"/>
</dbReference>
<comment type="caution">
    <text evidence="2">The sequence shown here is derived from an EMBL/GenBank/DDBJ whole genome shotgun (WGS) entry which is preliminary data.</text>
</comment>
<evidence type="ECO:0000313" key="2">
    <source>
        <dbReference type="EMBL" id="MCM6779036.1"/>
    </source>
</evidence>